<dbReference type="EMBL" id="CAXJIO010000017">
    <property type="protein sequence ID" value="CAL2104493.1"/>
    <property type="molecule type" value="Genomic_DNA"/>
</dbReference>
<proteinExistence type="predicted"/>
<evidence type="ECO:0000313" key="1">
    <source>
        <dbReference type="EMBL" id="CAL2104493.1"/>
    </source>
</evidence>
<evidence type="ECO:0000313" key="2">
    <source>
        <dbReference type="Proteomes" id="UP001497527"/>
    </source>
</evidence>
<gene>
    <name evidence="1" type="ORF">T190423A01A_80030</name>
</gene>
<reference evidence="1 2" key="1">
    <citation type="submission" date="2024-05" db="EMBL/GenBank/DDBJ databases">
        <authorList>
            <person name="Duchaud E."/>
        </authorList>
    </citation>
    <scope>NUCLEOTIDE SEQUENCE [LARGE SCALE GENOMIC DNA]</scope>
    <source>
        <strain evidence="1">Ena-SAMPLE-TAB-13-05-2024-13:56:06:370-140308</strain>
    </source>
</reference>
<sequence length="80" mass="9418">MQYTNYFSTSNKVKGMPALNSDQFARYMNILILEERIHGMKKYKSRDNHISIFKVQKQLTDLTGNQTPEDLLKEMVKLSF</sequence>
<dbReference type="RefSeq" id="WP_348718917.1">
    <property type="nucleotide sequence ID" value="NZ_CAXJIO010000017.1"/>
</dbReference>
<keyword evidence="2" id="KW-1185">Reference proteome</keyword>
<protein>
    <submittedName>
        <fullName evidence="1">Uncharacterized protein</fullName>
    </submittedName>
</protein>
<comment type="caution">
    <text evidence="1">The sequence shown here is derived from an EMBL/GenBank/DDBJ whole genome shotgun (WGS) entry which is preliminary data.</text>
</comment>
<accession>A0ABP1F1W0</accession>
<organism evidence="1 2">
    <name type="scientific">Tenacibaculum polynesiense</name>
    <dbReference type="NCBI Taxonomy" id="3137857"/>
    <lineage>
        <taxon>Bacteria</taxon>
        <taxon>Pseudomonadati</taxon>
        <taxon>Bacteroidota</taxon>
        <taxon>Flavobacteriia</taxon>
        <taxon>Flavobacteriales</taxon>
        <taxon>Flavobacteriaceae</taxon>
        <taxon>Tenacibaculum</taxon>
    </lineage>
</organism>
<dbReference type="Proteomes" id="UP001497527">
    <property type="component" value="Unassembled WGS sequence"/>
</dbReference>
<name>A0ABP1F1W0_9FLAO</name>